<comment type="caution">
    <text evidence="11">Lacks conserved residue(s) required for the propagation of feature annotation.</text>
</comment>
<keyword evidence="6 11" id="KW-0288">FMN</keyword>
<accession>A0A133UGH0</accession>
<dbReference type="NCBIfam" id="TIGR00033">
    <property type="entry name" value="aroC"/>
    <property type="match status" value="1"/>
</dbReference>
<keyword evidence="14" id="KW-1185">Reference proteome</keyword>
<feature type="binding site" evidence="11">
    <location>
        <begin position="301"/>
        <end position="305"/>
    </location>
    <ligand>
        <name>FMN</name>
        <dbReference type="ChEBI" id="CHEBI:58210"/>
    </ligand>
</feature>
<feature type="binding site" evidence="11">
    <location>
        <position position="286"/>
    </location>
    <ligand>
        <name>FMN</name>
        <dbReference type="ChEBI" id="CHEBI:58210"/>
    </ligand>
</feature>
<dbReference type="AlphaFoldDB" id="A0A133UGH0"/>
<dbReference type="GO" id="GO:0009073">
    <property type="term" value="P:aromatic amino acid family biosynthetic process"/>
    <property type="evidence" value="ECO:0007669"/>
    <property type="project" value="UniProtKB-KW"/>
</dbReference>
<dbReference type="UniPathway" id="UPA00053">
    <property type="reaction ID" value="UER00090"/>
</dbReference>
<evidence type="ECO:0000256" key="10">
    <source>
        <dbReference type="ARBA" id="ARBA00023239"/>
    </source>
</evidence>
<evidence type="ECO:0000256" key="9">
    <source>
        <dbReference type="ARBA" id="ARBA00023141"/>
    </source>
</evidence>
<organism evidence="13 14">
    <name type="scientific">candidate division MSBL1 archaeon SCGC-AAA259E17</name>
    <dbReference type="NCBI Taxonomy" id="1698263"/>
    <lineage>
        <taxon>Archaea</taxon>
        <taxon>Methanobacteriati</taxon>
        <taxon>Methanobacteriota</taxon>
        <taxon>candidate division MSBL1</taxon>
    </lineage>
</organism>
<dbReference type="SUPFAM" id="SSF103263">
    <property type="entry name" value="Chorismate synthase, AroC"/>
    <property type="match status" value="1"/>
</dbReference>
<reference evidence="13 14" key="1">
    <citation type="journal article" date="2016" name="Sci. Rep.">
        <title>Metabolic traits of an uncultured archaeal lineage -MSBL1- from brine pools of the Red Sea.</title>
        <authorList>
            <person name="Mwirichia R."/>
            <person name="Alam I."/>
            <person name="Rashid M."/>
            <person name="Vinu M."/>
            <person name="Ba-Alawi W."/>
            <person name="Anthony Kamau A."/>
            <person name="Kamanda Ngugi D."/>
            <person name="Goker M."/>
            <person name="Klenk H.P."/>
            <person name="Bajic V."/>
            <person name="Stingl U."/>
        </authorList>
    </citation>
    <scope>NUCLEOTIDE SEQUENCE [LARGE SCALE GENOMIC DNA]</scope>
    <source>
        <strain evidence="13">SCGC-AAA259E17</strain>
    </source>
</reference>
<comment type="cofactor">
    <cofactor evidence="11 12">
        <name>FMNH2</name>
        <dbReference type="ChEBI" id="CHEBI:57618"/>
    </cofactor>
    <text evidence="11 12">Reduced FMN (FMNH(2)).</text>
</comment>
<dbReference type="GO" id="GO:0010181">
    <property type="term" value="F:FMN binding"/>
    <property type="evidence" value="ECO:0007669"/>
    <property type="project" value="TreeGrafter"/>
</dbReference>
<dbReference type="EMBL" id="LHXN01000010">
    <property type="protein sequence ID" value="KXA93279.1"/>
    <property type="molecule type" value="Genomic_DNA"/>
</dbReference>
<comment type="caution">
    <text evidence="13">The sequence shown here is derived from an EMBL/GenBank/DDBJ whole genome shotgun (WGS) entry which is preliminary data.</text>
</comment>
<dbReference type="CDD" id="cd07304">
    <property type="entry name" value="Chorismate_synthase"/>
    <property type="match status" value="1"/>
</dbReference>
<keyword evidence="4 11" id="KW-0028">Amino-acid biosynthesis</keyword>
<evidence type="ECO:0000256" key="3">
    <source>
        <dbReference type="ARBA" id="ARBA00013036"/>
    </source>
</evidence>
<comment type="catalytic activity">
    <reaction evidence="11 12">
        <text>5-O-(1-carboxyvinyl)-3-phosphoshikimate = chorismate + phosphate</text>
        <dbReference type="Rhea" id="RHEA:21020"/>
        <dbReference type="ChEBI" id="CHEBI:29748"/>
        <dbReference type="ChEBI" id="CHEBI:43474"/>
        <dbReference type="ChEBI" id="CHEBI:57701"/>
        <dbReference type="EC" id="4.2.3.5"/>
    </reaction>
</comment>
<evidence type="ECO:0000256" key="4">
    <source>
        <dbReference type="ARBA" id="ARBA00022605"/>
    </source>
</evidence>
<dbReference type="NCBIfam" id="NF003793">
    <property type="entry name" value="PRK05382.1"/>
    <property type="match status" value="1"/>
</dbReference>
<evidence type="ECO:0000313" key="14">
    <source>
        <dbReference type="Proteomes" id="UP000070373"/>
    </source>
</evidence>
<dbReference type="GO" id="GO:0008652">
    <property type="term" value="P:amino acid biosynthetic process"/>
    <property type="evidence" value="ECO:0007669"/>
    <property type="project" value="UniProtKB-KW"/>
</dbReference>
<comment type="pathway">
    <text evidence="1 11 12">Metabolic intermediate biosynthesis; chorismate biosynthesis; chorismate from D-erythrose 4-phosphate and phosphoenolpyruvate: step 7/7.</text>
</comment>
<dbReference type="PATRIC" id="fig|1698263.3.peg.1309"/>
<keyword evidence="9 11" id="KW-0057">Aromatic amino acid biosynthesis</keyword>
<evidence type="ECO:0000256" key="5">
    <source>
        <dbReference type="ARBA" id="ARBA00022630"/>
    </source>
</evidence>
<keyword evidence="5 11" id="KW-0285">Flavoprotein</keyword>
<dbReference type="PANTHER" id="PTHR21085:SF0">
    <property type="entry name" value="CHORISMATE SYNTHASE"/>
    <property type="match status" value="1"/>
</dbReference>
<evidence type="ECO:0000256" key="6">
    <source>
        <dbReference type="ARBA" id="ARBA00022643"/>
    </source>
</evidence>
<dbReference type="EC" id="4.2.3.5" evidence="3 11"/>
<dbReference type="Proteomes" id="UP000070373">
    <property type="component" value="Unassembled WGS sequence"/>
</dbReference>
<dbReference type="Pfam" id="PF01264">
    <property type="entry name" value="Chorismate_synt"/>
    <property type="match status" value="1"/>
</dbReference>
<evidence type="ECO:0000256" key="8">
    <source>
        <dbReference type="ARBA" id="ARBA00022857"/>
    </source>
</evidence>
<evidence type="ECO:0000256" key="2">
    <source>
        <dbReference type="ARBA" id="ARBA00008014"/>
    </source>
</evidence>
<feature type="binding site" evidence="11">
    <location>
        <position position="48"/>
    </location>
    <ligand>
        <name>NADP(+)</name>
        <dbReference type="ChEBI" id="CHEBI:58349"/>
    </ligand>
</feature>
<feature type="binding site" evidence="11">
    <location>
        <begin position="125"/>
        <end position="127"/>
    </location>
    <ligand>
        <name>FMN</name>
        <dbReference type="ChEBI" id="CHEBI:58210"/>
    </ligand>
</feature>
<dbReference type="PROSITE" id="PS00788">
    <property type="entry name" value="CHORISMATE_SYNTHASE_2"/>
    <property type="match status" value="1"/>
</dbReference>
<comment type="similarity">
    <text evidence="2 11 12">Belongs to the chorismate synthase family.</text>
</comment>
<dbReference type="InterPro" id="IPR000453">
    <property type="entry name" value="Chorismate_synth"/>
</dbReference>
<dbReference type="GO" id="GO:0005829">
    <property type="term" value="C:cytosol"/>
    <property type="evidence" value="ECO:0007669"/>
    <property type="project" value="TreeGrafter"/>
</dbReference>
<dbReference type="PANTHER" id="PTHR21085">
    <property type="entry name" value="CHORISMATE SYNTHASE"/>
    <property type="match status" value="1"/>
</dbReference>
<dbReference type="HAMAP" id="MF_00300">
    <property type="entry name" value="Chorismate_synth"/>
    <property type="match status" value="1"/>
</dbReference>
<evidence type="ECO:0000256" key="7">
    <source>
        <dbReference type="ARBA" id="ARBA00022827"/>
    </source>
</evidence>
<dbReference type="InterPro" id="IPR020541">
    <property type="entry name" value="Chorismate_synthase_CS"/>
</dbReference>
<sequence length="368" mass="39394">MSGNSFGKMLQVMTFGESHGKAVGVVVDGVPAGLPLDEGDVQRELDRRRPGKTDVETAREERDRVQILSGVFDGETLGTPIQMLIQNEDVDSEPYEEREGKPRPGHADLTYKLKYGHVDYRGGGRSSGRETVGRVAGGAIAKKLLESEDIDVIGHTLEAAGVSLNKKVDLEEIEKNVEENAMRCADSEVAERMREAVMEAREEGDSTGGIVEVLALNVPAGLGEPVFEKLDAEIARALMSIGAVKGVEIGLGFESAGLKGSEVNDEFELGEGGIIPETNNAGGILGGISTGAPIIARMAVKPTPSISKPQQTVDLDKMEETEIELSGRHDPNICPRIVPVAENMLALLLVDMMLRSGRINPDRFGGVK</sequence>
<dbReference type="PIRSF" id="PIRSF001456">
    <property type="entry name" value="Chorismate_synth"/>
    <property type="match status" value="1"/>
</dbReference>
<dbReference type="Gene3D" id="3.60.150.10">
    <property type="entry name" value="Chorismate synthase AroC"/>
    <property type="match status" value="1"/>
</dbReference>
<dbReference type="GO" id="GO:0009423">
    <property type="term" value="P:chorismate biosynthetic process"/>
    <property type="evidence" value="ECO:0007669"/>
    <property type="project" value="UniProtKB-UniRule"/>
</dbReference>
<dbReference type="PROSITE" id="PS00787">
    <property type="entry name" value="CHORISMATE_SYNTHASE_1"/>
    <property type="match status" value="1"/>
</dbReference>
<dbReference type="FunFam" id="3.60.150.10:FF:000002">
    <property type="entry name" value="Chorismate synthase"/>
    <property type="match status" value="1"/>
</dbReference>
<dbReference type="InterPro" id="IPR035904">
    <property type="entry name" value="Chorismate_synth_AroC_sf"/>
</dbReference>
<gene>
    <name evidence="11" type="primary">aroC</name>
    <name evidence="13" type="ORF">AKJ64_01050</name>
</gene>
<dbReference type="GO" id="GO:0004107">
    <property type="term" value="F:chorismate synthase activity"/>
    <property type="evidence" value="ECO:0007669"/>
    <property type="project" value="UniProtKB-UniRule"/>
</dbReference>
<evidence type="ECO:0000256" key="11">
    <source>
        <dbReference type="HAMAP-Rule" id="MF_00300"/>
    </source>
</evidence>
<protein>
    <recommendedName>
        <fullName evidence="3 11">Chorismate synthase</fullName>
        <shortName evidence="11">CS</shortName>
        <ecNumber evidence="3 11">4.2.3.5</ecNumber>
    </recommendedName>
    <alternativeName>
        <fullName evidence="11">5-enolpyruvylshikimate-3-phosphate phospholyase</fullName>
    </alternativeName>
</protein>
<keyword evidence="10 11" id="KW-0456">Lyase</keyword>
<keyword evidence="7 11" id="KW-0274">FAD</keyword>
<evidence type="ECO:0000313" key="13">
    <source>
        <dbReference type="EMBL" id="KXA93279.1"/>
    </source>
</evidence>
<comment type="function">
    <text evidence="11">Catalyzes the anti-1,4-elimination of the C-3 phosphate and the C-6 proR hydrogen from 5-enolpyruvylshikimate-3-phosphate (EPSP) to yield chorismate, which is the branch point compound that serves as the starting substrate for the three terminal pathways of aromatic amino acid biosynthesis. This reaction introduces a second double bond into the aromatic ring system.</text>
</comment>
<feature type="binding site" evidence="11">
    <location>
        <position position="328"/>
    </location>
    <ligand>
        <name>FMN</name>
        <dbReference type="ChEBI" id="CHEBI:58210"/>
    </ligand>
</feature>
<keyword evidence="8 11" id="KW-0521">NADP</keyword>
<proteinExistence type="inferred from homology"/>
<evidence type="ECO:0000256" key="1">
    <source>
        <dbReference type="ARBA" id="ARBA00005044"/>
    </source>
</evidence>
<name>A0A133UGH0_9EURY</name>
<evidence type="ECO:0000256" key="12">
    <source>
        <dbReference type="RuleBase" id="RU000605"/>
    </source>
</evidence>